<dbReference type="SUPFAM" id="SSF53448">
    <property type="entry name" value="Nucleotide-diphospho-sugar transferases"/>
    <property type="match status" value="1"/>
</dbReference>
<dbReference type="Gene3D" id="3.40.309.10">
    <property type="entry name" value="Aldehyde Dehydrogenase, Chain A, domain 2"/>
    <property type="match status" value="1"/>
</dbReference>
<dbReference type="SUPFAM" id="SSF53720">
    <property type="entry name" value="ALDH-like"/>
    <property type="match status" value="1"/>
</dbReference>
<dbReference type="InterPro" id="IPR016161">
    <property type="entry name" value="Ald_DH/histidinol_DH"/>
</dbReference>
<feature type="active site" evidence="6">
    <location>
        <position position="514"/>
    </location>
</feature>
<dbReference type="FunFam" id="3.40.309.10:FF:000012">
    <property type="entry name" value="Betaine aldehyde dehydrogenase"/>
    <property type="match status" value="1"/>
</dbReference>
<dbReference type="InterPro" id="IPR025877">
    <property type="entry name" value="MobA-like_NTP_Trfase"/>
</dbReference>
<evidence type="ECO:0000259" key="8">
    <source>
        <dbReference type="Pfam" id="PF00171"/>
    </source>
</evidence>
<feature type="domain" description="MobA-like NTP transferase" evidence="9">
    <location>
        <begin position="11"/>
        <end position="156"/>
    </location>
</feature>
<evidence type="ECO:0000259" key="9">
    <source>
        <dbReference type="Pfam" id="PF12804"/>
    </source>
</evidence>
<evidence type="ECO:0000313" key="11">
    <source>
        <dbReference type="Proteomes" id="UP000344274"/>
    </source>
</evidence>
<dbReference type="Pfam" id="PF00171">
    <property type="entry name" value="Aldedh"/>
    <property type="match status" value="1"/>
</dbReference>
<evidence type="ECO:0000256" key="1">
    <source>
        <dbReference type="ARBA" id="ARBA00009986"/>
    </source>
</evidence>
<dbReference type="EC" id="1.2.1.8" evidence="10"/>
<dbReference type="GO" id="GO:0016779">
    <property type="term" value="F:nucleotidyltransferase activity"/>
    <property type="evidence" value="ECO:0007669"/>
    <property type="project" value="UniProtKB-ARBA"/>
</dbReference>
<dbReference type="PROSITE" id="PS00070">
    <property type="entry name" value="ALDEHYDE_DEHYDR_CYS"/>
    <property type="match status" value="1"/>
</dbReference>
<keyword evidence="3 7" id="KW-0560">Oxidoreductase</keyword>
<evidence type="ECO:0000313" key="10">
    <source>
        <dbReference type="EMBL" id="VVN09382.1"/>
    </source>
</evidence>
<dbReference type="CDD" id="cd07110">
    <property type="entry name" value="ALDH_F10_BADH"/>
    <property type="match status" value="1"/>
</dbReference>
<keyword evidence="2" id="KW-0460">Magnesium</keyword>
<dbReference type="Proteomes" id="UP000344274">
    <property type="component" value="Unassembled WGS sequence"/>
</dbReference>
<dbReference type="InterPro" id="IPR016160">
    <property type="entry name" value="Ald_DH_CS_CYS"/>
</dbReference>
<dbReference type="InterPro" id="IPR015590">
    <property type="entry name" value="Aldehyde_DH_dom"/>
</dbReference>
<evidence type="ECO:0000256" key="7">
    <source>
        <dbReference type="RuleBase" id="RU003345"/>
    </source>
</evidence>
<dbReference type="InterPro" id="IPR016163">
    <property type="entry name" value="Ald_DH_C"/>
</dbReference>
<comment type="pathway">
    <text evidence="5">Amine and polyamine biosynthesis; betaine biosynthesis via choline pathway; betaine from betaine aldehyde: step 1/1.</text>
</comment>
<feature type="domain" description="Aldehyde dehydrogenase" evidence="8">
    <location>
        <begin position="273"/>
        <end position="739"/>
    </location>
</feature>
<dbReference type="Gene3D" id="3.40.605.10">
    <property type="entry name" value="Aldehyde Dehydrogenase, Chain A, domain 1"/>
    <property type="match status" value="1"/>
</dbReference>
<dbReference type="Pfam" id="PF12804">
    <property type="entry name" value="NTP_transf_3"/>
    <property type="match status" value="1"/>
</dbReference>
<comment type="similarity">
    <text evidence="1 7">Belongs to the aldehyde dehydrogenase family.</text>
</comment>
<keyword evidence="4" id="KW-0520">NAD</keyword>
<name>A0A5E6UUJ8_PSEFL</name>
<proteinExistence type="inferred from homology"/>
<accession>A0A5E6UUJ8</accession>
<evidence type="ECO:0000256" key="2">
    <source>
        <dbReference type="ARBA" id="ARBA00022842"/>
    </source>
</evidence>
<dbReference type="GO" id="GO:0008802">
    <property type="term" value="F:betaine-aldehyde dehydrogenase (NAD+) activity"/>
    <property type="evidence" value="ECO:0007669"/>
    <property type="project" value="UniProtKB-EC"/>
</dbReference>
<sequence>MSDNFGWPTLAVILAAGQGTRMRSPLPKVLHPVGNQPLLGHVLAAVAAAGIEQRAVVVGAGGGQVAEYLQQVAPTAQVFTQHEQLGTAHAVLAARPALQAHEQQQGCVLVLFGDSPLITPQTLNRLRRALIDGAAVAVAGFHTQQPGPYGRLLVEQGRLRVIREARDASPQELDINFCNGGVMGLRADTCLWLLERIGNLNAQGEYYLTEAVAVANEAGLTVTAVEVDEVDVLGVNDREQLQVAEQLYQQRRHRRIKECPMGDYQRLYIGGEWIAPVQRGVFDTLDPSDESVLARVASATAEDIDLAVSAARRAFDEGDWPRWPGARRAQVLRKIAEGIRARQDELAAIEVRDNGKPLPEALWDIADTAGCFDFYAGLAEQSDSHNEQSIELPDARFTSSVIKEPMGVVAAIIPWNFPMLMAAWKVAPALAAGCTLVLKPSELTPLTALELAGIADKAGLPAGVLNVVTGLGREAGAPLAEHPQVDKIAFTGSVPTGRKIMQAAASEIKNISLELGGKSPFVIFADSDLEAAVEWILFGIFWNQGQVCSATSRVLVERRLYPALLERLIAATEQIQIGQGFEEGVKLGPLVSQGQLDKVLAAIAAGQAEGARLVSGGVRPVNLQKGYYLTPAIFADVPEDSAVWREEIFGPVVCLRAFDTEAEAIRLANDSPFGLAAAVMSRDIPRCERVARGFRAGIVWVNCSQPTFVEAPWGGYKQSGIGRELGEWGYNNYLETKQITRYNGEPWGWYLK</sequence>
<dbReference type="InterPro" id="IPR016162">
    <property type="entry name" value="Ald_DH_N"/>
</dbReference>
<dbReference type="FunFam" id="3.40.605.10:FF:000007">
    <property type="entry name" value="NAD/NADP-dependent betaine aldehyde dehydrogenase"/>
    <property type="match status" value="1"/>
</dbReference>
<evidence type="ECO:0000256" key="6">
    <source>
        <dbReference type="PROSITE-ProRule" id="PRU10007"/>
    </source>
</evidence>
<dbReference type="InterPro" id="IPR029044">
    <property type="entry name" value="Nucleotide-diphossugar_trans"/>
</dbReference>
<dbReference type="Gene3D" id="3.90.550.10">
    <property type="entry name" value="Spore Coat Polysaccharide Biosynthesis Protein SpsA, Chain A"/>
    <property type="match status" value="1"/>
</dbReference>
<dbReference type="PANTHER" id="PTHR43860">
    <property type="entry name" value="BETAINE ALDEHYDE DEHYDROGENASE"/>
    <property type="match status" value="1"/>
</dbReference>
<reference evidence="10 11" key="1">
    <citation type="submission" date="2019-09" db="EMBL/GenBank/DDBJ databases">
        <authorList>
            <person name="Chandra G."/>
            <person name="Truman W A."/>
        </authorList>
    </citation>
    <scope>NUCLEOTIDE SEQUENCE [LARGE SCALE GENOMIC DNA]</scope>
    <source>
        <strain evidence="10">PS673</strain>
    </source>
</reference>
<protein>
    <submittedName>
        <fullName evidence="10">NAD/NADP-dependent betaine aldehyde dehydrogenase</fullName>
        <ecNumber evidence="10">1.2.1.8</ecNumber>
    </submittedName>
</protein>
<dbReference type="AlphaFoldDB" id="A0A5E6UUJ8"/>
<evidence type="ECO:0000256" key="4">
    <source>
        <dbReference type="ARBA" id="ARBA00023027"/>
    </source>
</evidence>
<dbReference type="PANTHER" id="PTHR43860:SF2">
    <property type="entry name" value="BETAINE ALDEHYDE DEHYDROGENASE-RELATED"/>
    <property type="match status" value="1"/>
</dbReference>
<organism evidence="10 11">
    <name type="scientific">Pseudomonas fluorescens</name>
    <dbReference type="NCBI Taxonomy" id="294"/>
    <lineage>
        <taxon>Bacteria</taxon>
        <taxon>Pseudomonadati</taxon>
        <taxon>Pseudomonadota</taxon>
        <taxon>Gammaproteobacteria</taxon>
        <taxon>Pseudomonadales</taxon>
        <taxon>Pseudomonadaceae</taxon>
        <taxon>Pseudomonas</taxon>
    </lineage>
</organism>
<dbReference type="CDD" id="cd02540">
    <property type="entry name" value="GT2_GlmU_N_bac"/>
    <property type="match status" value="1"/>
</dbReference>
<dbReference type="InterPro" id="IPR029510">
    <property type="entry name" value="Ald_DH_CS_GLU"/>
</dbReference>
<evidence type="ECO:0000256" key="3">
    <source>
        <dbReference type="ARBA" id="ARBA00023002"/>
    </source>
</evidence>
<dbReference type="EMBL" id="CABVHB010000031">
    <property type="protein sequence ID" value="VVN09382.1"/>
    <property type="molecule type" value="Genomic_DNA"/>
</dbReference>
<gene>
    <name evidence="10" type="primary">betB_3</name>
    <name evidence="10" type="ORF">PS673_03716</name>
</gene>
<dbReference type="PROSITE" id="PS00687">
    <property type="entry name" value="ALDEHYDE_DEHYDR_GLU"/>
    <property type="match status" value="1"/>
</dbReference>
<evidence type="ECO:0000256" key="5">
    <source>
        <dbReference type="ARBA" id="ARBA00037921"/>
    </source>
</evidence>